<organism evidence="1 2">
    <name type="scientific">Pseudomonas syringae</name>
    <dbReference type="NCBI Taxonomy" id="317"/>
    <lineage>
        <taxon>Bacteria</taxon>
        <taxon>Pseudomonadati</taxon>
        <taxon>Pseudomonadota</taxon>
        <taxon>Gammaproteobacteria</taxon>
        <taxon>Pseudomonadales</taxon>
        <taxon>Pseudomonadaceae</taxon>
        <taxon>Pseudomonas</taxon>
    </lineage>
</organism>
<dbReference type="AlphaFoldDB" id="A0A085V687"/>
<evidence type="ECO:0000313" key="2">
    <source>
        <dbReference type="Proteomes" id="UP000028643"/>
    </source>
</evidence>
<name>A0A085V687_PSESX</name>
<protein>
    <submittedName>
        <fullName evidence="1">Uncharacterized protein</fullName>
    </submittedName>
</protein>
<proteinExistence type="predicted"/>
<sequence length="82" mass="9475">MNEDQIKKDLFQTSEQYRKLGVLFSSLKNTDLAKDPAIAAEVETLSLAMTELFEKVRFLNELCSKTNSDQIRTRPVLRLVKR</sequence>
<dbReference type="EMBL" id="JPQT01000108">
    <property type="protein sequence ID" value="KFE50950.1"/>
    <property type="molecule type" value="Genomic_DNA"/>
</dbReference>
<dbReference type="PATRIC" id="fig|317.174.peg.3308"/>
<evidence type="ECO:0000313" key="1">
    <source>
        <dbReference type="EMBL" id="KFE50950.1"/>
    </source>
</evidence>
<reference evidence="1 2" key="1">
    <citation type="submission" date="2014-07" db="EMBL/GenBank/DDBJ databases">
        <title>Draft Genome Sequences of Environmental Pseudomonas syringae strains.</title>
        <authorList>
            <person name="Baltrus D.A."/>
            <person name="Berge O."/>
            <person name="Morris C."/>
        </authorList>
    </citation>
    <scope>NUCLEOTIDE SEQUENCE [LARGE SCALE GENOMIC DNA]</scope>
    <source>
        <strain evidence="1 2">CEB003</strain>
    </source>
</reference>
<dbReference type="Proteomes" id="UP000028643">
    <property type="component" value="Unassembled WGS sequence"/>
</dbReference>
<accession>A0A085V687</accession>
<comment type="caution">
    <text evidence="1">The sequence shown here is derived from an EMBL/GenBank/DDBJ whole genome shotgun (WGS) entry which is preliminary data.</text>
</comment>
<gene>
    <name evidence="1" type="ORF">IV02_16185</name>
</gene>